<evidence type="ECO:0000256" key="1">
    <source>
        <dbReference type="SAM" id="MobiDB-lite"/>
    </source>
</evidence>
<protein>
    <recommendedName>
        <fullName evidence="4">HNH endonuclease</fullName>
    </recommendedName>
</protein>
<feature type="compositionally biased region" description="Basic residues" evidence="1">
    <location>
        <begin position="419"/>
        <end position="432"/>
    </location>
</feature>
<dbReference type="EMBL" id="CP042260">
    <property type="protein sequence ID" value="QDY64863.1"/>
    <property type="molecule type" value="Genomic_DNA"/>
</dbReference>
<dbReference type="Proteomes" id="UP000320717">
    <property type="component" value="Chromosome"/>
</dbReference>
<sequence length="432" mass="47828">MSWLKQSDIAANHPLVLRVLEWKDYDERLLNEMYGWVNRCATMSAAHDMDYIVEIGVARSLAWGRYEALRDAAVFCGIFFEKEITEETKDDEGNVIGTEPRQVLKLVEEKDLFHMILRSEKEWEAQRQYDNRNPERSGPVRKRDGDECRWCGRITRWDSDRRSARMGTIDHLKPGEKNAKVEDRVVACKSCNSSRQDGDNWDKELRPVPTNPYYSAATAKWLMEKCGFDVKPTEERKETKTPAKSPADQKQAVEPPARGEDPAKVRATDTSGATIASDTATEQTSAVESPGATDSPAQVVRSHSDLAAFPSVESIEARAEAVEPPAKVDGPAADLSNQAPEPEKATANPGRSGARSNQAADQTPIKHRSIDNQKPTTGDSYVRSGFAGSGRDGLGRAGLGLDGHAGAAPGSSSSVRESKPRRRRNRPRRRKN</sequence>
<proteinExistence type="predicted"/>
<reference evidence="2 3" key="1">
    <citation type="submission" date="2019-07" db="EMBL/GenBank/DDBJ databases">
        <title>Complete Genome Sequence of drought tolerant Plant Growth-Promoting Rhizobacterium Glutamicibacter halophytocola DR408.</title>
        <authorList>
            <person name="Nishu S.D."/>
            <person name="Lee T.K."/>
        </authorList>
    </citation>
    <scope>NUCLEOTIDE SEQUENCE [LARGE SCALE GENOMIC DNA]</scope>
    <source>
        <strain evidence="2 3">DR408</strain>
    </source>
</reference>
<feature type="region of interest" description="Disordered" evidence="1">
    <location>
        <begin position="232"/>
        <end position="305"/>
    </location>
</feature>
<feature type="compositionally biased region" description="Basic and acidic residues" evidence="1">
    <location>
        <begin position="232"/>
        <end position="241"/>
    </location>
</feature>
<accession>A0ABX5Y420</accession>
<evidence type="ECO:0000313" key="3">
    <source>
        <dbReference type="Proteomes" id="UP000320717"/>
    </source>
</evidence>
<dbReference type="RefSeq" id="WP_146274808.1">
    <property type="nucleotide sequence ID" value="NZ_CP042260.1"/>
</dbReference>
<feature type="compositionally biased region" description="Gly residues" evidence="1">
    <location>
        <begin position="387"/>
        <end position="403"/>
    </location>
</feature>
<evidence type="ECO:0008006" key="4">
    <source>
        <dbReference type="Google" id="ProtNLM"/>
    </source>
</evidence>
<evidence type="ECO:0000313" key="2">
    <source>
        <dbReference type="EMBL" id="QDY64863.1"/>
    </source>
</evidence>
<dbReference type="Gene3D" id="1.10.30.50">
    <property type="match status" value="1"/>
</dbReference>
<feature type="compositionally biased region" description="Polar residues" evidence="1">
    <location>
        <begin position="268"/>
        <end position="287"/>
    </location>
</feature>
<keyword evidence="3" id="KW-1185">Reference proteome</keyword>
<gene>
    <name evidence="2" type="ORF">FQA45_00240</name>
</gene>
<feature type="compositionally biased region" description="Basic and acidic residues" evidence="1">
    <location>
        <begin position="257"/>
        <end position="267"/>
    </location>
</feature>
<feature type="region of interest" description="Disordered" evidence="1">
    <location>
        <begin position="317"/>
        <end position="432"/>
    </location>
</feature>
<feature type="compositionally biased region" description="Low complexity" evidence="1">
    <location>
        <begin position="404"/>
        <end position="415"/>
    </location>
</feature>
<organism evidence="2 3">
    <name type="scientific">Glutamicibacter halophytocola</name>
    <dbReference type="NCBI Taxonomy" id="1933880"/>
    <lineage>
        <taxon>Bacteria</taxon>
        <taxon>Bacillati</taxon>
        <taxon>Actinomycetota</taxon>
        <taxon>Actinomycetes</taxon>
        <taxon>Micrococcales</taxon>
        <taxon>Micrococcaceae</taxon>
        <taxon>Glutamicibacter</taxon>
    </lineage>
</organism>
<name>A0ABX5Y420_9MICC</name>